<proteinExistence type="predicted"/>
<dbReference type="PROSITE" id="PS50071">
    <property type="entry name" value="HOMEOBOX_2"/>
    <property type="match status" value="1"/>
</dbReference>
<keyword evidence="2 5" id="KW-0238">DNA-binding</keyword>
<gene>
    <name evidence="9" type="ORF">JAAARDRAFT_75729</name>
</gene>
<evidence type="ECO:0000256" key="7">
    <source>
        <dbReference type="SAM" id="MobiDB-lite"/>
    </source>
</evidence>
<dbReference type="SMART" id="SM00389">
    <property type="entry name" value="HOX"/>
    <property type="match status" value="1"/>
</dbReference>
<protein>
    <recommendedName>
        <fullName evidence="8">Homeobox domain-containing protein</fullName>
    </recommendedName>
</protein>
<dbReference type="Proteomes" id="UP000027265">
    <property type="component" value="Unassembled WGS sequence"/>
</dbReference>
<sequence>MPPTGRSRLTDAFSHILQTGDELKKLSQAAVSSSMLTQAAPSPSVQVTLPEPPPIYGSLVSLGLQPALAETLSAKYARRAGDLRLHAESTISRALTKLAMLPRHTSLRPQSELDNQVSVVYRGQYLRTVQNLAKETVDLATAFVSRRSEPCRDSVASTPTRDDLPQARATFNQEYLPMLEFAFKENPFPSHADKAAFAKKSGMTYRQIHVWFQNRRSRAKRDGVRLRKVDINNTTKFNFDPLISRLKDEGLDERVIPEGERVKPVDSDASEYEWHYFTSDDEEGPAAKRRTSFHANSPDPFSYQTPSHTFPTPYPPVCEVEPFPIKDGIHHLPPPVWPRKPVAQLAAQPPVDMDTFAEAFAKLSVRVGPIKIFRKKPEVPRKSSKPKRTSTPPPKPDRSAATSAITTKPMPAPLPSFVSVKRRRLPTLTITPASPLPGRTIPTSTLHRLHAFRTPSPKSAHASLVAEALRSNQPAPRKVAPLPQRAAAHTRPRGVSPIVSDATISPQRSRSSTLEPEDHFLPLSSPVGRTAMNYPRPTQPYATRRPSPDPARPPPSRTSQVIPYSTSTSSTTPAVRKVAGLPRRHLDASPAASTSPIKERLPSHLSSTSQSRASSFGSNTLGRIWVRSVSDSGSPSSEDEASPATPPLQPIHIATPSLSTPGFSFNPSASIDDLFGDDSSPAEGLQLELQSMGGHVLGKSTLYGPGLPGFNAMSSASNHSHS</sequence>
<evidence type="ECO:0000256" key="4">
    <source>
        <dbReference type="ARBA" id="ARBA00023242"/>
    </source>
</evidence>
<dbReference type="Pfam" id="PF00046">
    <property type="entry name" value="Homeodomain"/>
    <property type="match status" value="1"/>
</dbReference>
<keyword evidence="4 5" id="KW-0539">Nucleus</keyword>
<dbReference type="InParanoid" id="A0A067QAV2"/>
<evidence type="ECO:0000259" key="8">
    <source>
        <dbReference type="PROSITE" id="PS50071"/>
    </source>
</evidence>
<dbReference type="Gene3D" id="1.10.10.60">
    <property type="entry name" value="Homeodomain-like"/>
    <property type="match status" value="1"/>
</dbReference>
<evidence type="ECO:0000256" key="5">
    <source>
        <dbReference type="PROSITE-ProRule" id="PRU00108"/>
    </source>
</evidence>
<dbReference type="EMBL" id="KL197710">
    <property type="protein sequence ID" value="KDQ63285.1"/>
    <property type="molecule type" value="Genomic_DNA"/>
</dbReference>
<feature type="region of interest" description="Disordered" evidence="7">
    <location>
        <begin position="470"/>
        <end position="616"/>
    </location>
</feature>
<dbReference type="InterPro" id="IPR009057">
    <property type="entry name" value="Homeodomain-like_sf"/>
</dbReference>
<feature type="compositionally biased region" description="Polar residues" evidence="7">
    <location>
        <begin position="604"/>
        <end position="616"/>
    </location>
</feature>
<dbReference type="GO" id="GO:0005634">
    <property type="term" value="C:nucleus"/>
    <property type="evidence" value="ECO:0007669"/>
    <property type="project" value="UniProtKB-SubCell"/>
</dbReference>
<dbReference type="GO" id="GO:0000977">
    <property type="term" value="F:RNA polymerase II transcription regulatory region sequence-specific DNA binding"/>
    <property type="evidence" value="ECO:0007669"/>
    <property type="project" value="TreeGrafter"/>
</dbReference>
<evidence type="ECO:0000313" key="9">
    <source>
        <dbReference type="EMBL" id="KDQ63285.1"/>
    </source>
</evidence>
<organism evidence="9 10">
    <name type="scientific">Jaapia argillacea MUCL 33604</name>
    <dbReference type="NCBI Taxonomy" id="933084"/>
    <lineage>
        <taxon>Eukaryota</taxon>
        <taxon>Fungi</taxon>
        <taxon>Dikarya</taxon>
        <taxon>Basidiomycota</taxon>
        <taxon>Agaricomycotina</taxon>
        <taxon>Agaricomycetes</taxon>
        <taxon>Agaricomycetidae</taxon>
        <taxon>Jaapiales</taxon>
        <taxon>Jaapiaceae</taxon>
        <taxon>Jaapia</taxon>
    </lineage>
</organism>
<evidence type="ECO:0000256" key="3">
    <source>
        <dbReference type="ARBA" id="ARBA00023155"/>
    </source>
</evidence>
<dbReference type="AlphaFoldDB" id="A0A067QAV2"/>
<evidence type="ECO:0000313" key="10">
    <source>
        <dbReference type="Proteomes" id="UP000027265"/>
    </source>
</evidence>
<dbReference type="InterPro" id="IPR001356">
    <property type="entry name" value="HD"/>
</dbReference>
<feature type="domain" description="Homeobox" evidence="8">
    <location>
        <begin position="162"/>
        <end position="222"/>
    </location>
</feature>
<keyword evidence="10" id="KW-1185">Reference proteome</keyword>
<evidence type="ECO:0000256" key="1">
    <source>
        <dbReference type="ARBA" id="ARBA00004123"/>
    </source>
</evidence>
<dbReference type="GO" id="GO:0000981">
    <property type="term" value="F:DNA-binding transcription factor activity, RNA polymerase II-specific"/>
    <property type="evidence" value="ECO:0007669"/>
    <property type="project" value="TreeGrafter"/>
</dbReference>
<dbReference type="OrthoDB" id="6159439at2759"/>
<name>A0A067QAV2_9AGAM</name>
<dbReference type="CDD" id="cd00086">
    <property type="entry name" value="homeodomain"/>
    <property type="match status" value="1"/>
</dbReference>
<accession>A0A067QAV2</accession>
<reference evidence="10" key="1">
    <citation type="journal article" date="2014" name="Proc. Natl. Acad. Sci. U.S.A.">
        <title>Extensive sampling of basidiomycete genomes demonstrates inadequacy of the white-rot/brown-rot paradigm for wood decay fungi.</title>
        <authorList>
            <person name="Riley R."/>
            <person name="Salamov A.A."/>
            <person name="Brown D.W."/>
            <person name="Nagy L.G."/>
            <person name="Floudas D."/>
            <person name="Held B.W."/>
            <person name="Levasseur A."/>
            <person name="Lombard V."/>
            <person name="Morin E."/>
            <person name="Otillar R."/>
            <person name="Lindquist E.A."/>
            <person name="Sun H."/>
            <person name="LaButti K.M."/>
            <person name="Schmutz J."/>
            <person name="Jabbour D."/>
            <person name="Luo H."/>
            <person name="Baker S.E."/>
            <person name="Pisabarro A.G."/>
            <person name="Walton J.D."/>
            <person name="Blanchette R.A."/>
            <person name="Henrissat B."/>
            <person name="Martin F."/>
            <person name="Cullen D."/>
            <person name="Hibbett D.S."/>
            <person name="Grigoriev I.V."/>
        </authorList>
    </citation>
    <scope>NUCLEOTIDE SEQUENCE [LARGE SCALE GENOMIC DNA]</scope>
    <source>
        <strain evidence="10">MUCL 33604</strain>
    </source>
</reference>
<dbReference type="SUPFAM" id="SSF46689">
    <property type="entry name" value="Homeodomain-like"/>
    <property type="match status" value="1"/>
</dbReference>
<dbReference type="InterPro" id="IPR050453">
    <property type="entry name" value="LIM_Homeobox_TF"/>
</dbReference>
<keyword evidence="3 5" id="KW-0371">Homeobox</keyword>
<dbReference type="PANTHER" id="PTHR24208:SF166">
    <property type="entry name" value="LIM HOMEOBOX TRANSCRIPTION FACTOR 1 ALPHA, ISOFORM B"/>
    <property type="match status" value="1"/>
</dbReference>
<evidence type="ECO:0000256" key="6">
    <source>
        <dbReference type="RuleBase" id="RU000682"/>
    </source>
</evidence>
<dbReference type="STRING" id="933084.A0A067QAV2"/>
<comment type="subcellular location">
    <subcellularLocation>
        <location evidence="1 5 6">Nucleus</location>
    </subcellularLocation>
</comment>
<dbReference type="PANTHER" id="PTHR24208">
    <property type="entry name" value="LIM/HOMEOBOX PROTEIN LHX"/>
    <property type="match status" value="1"/>
</dbReference>
<dbReference type="HOGENOM" id="CLU_383122_0_0_1"/>
<feature type="DNA-binding region" description="Homeobox" evidence="5">
    <location>
        <begin position="164"/>
        <end position="223"/>
    </location>
</feature>
<feature type="region of interest" description="Disordered" evidence="7">
    <location>
        <begin position="374"/>
        <end position="415"/>
    </location>
</feature>
<evidence type="ECO:0000256" key="2">
    <source>
        <dbReference type="ARBA" id="ARBA00023125"/>
    </source>
</evidence>
<feature type="region of interest" description="Disordered" evidence="7">
    <location>
        <begin position="629"/>
        <end position="659"/>
    </location>
</feature>
<feature type="compositionally biased region" description="Polar residues" evidence="7">
    <location>
        <begin position="502"/>
        <end position="514"/>
    </location>
</feature>